<keyword evidence="1 7" id="KW-0596">Phosphopantetheine</keyword>
<dbReference type="SUPFAM" id="SSF47336">
    <property type="entry name" value="ACP-like"/>
    <property type="match status" value="1"/>
</dbReference>
<feature type="modified residue" description="O-(pantetheine 4'-phosphoryl)serine" evidence="7">
    <location>
        <position position="38"/>
    </location>
</feature>
<dbReference type="InterPro" id="IPR003231">
    <property type="entry name" value="ACP"/>
</dbReference>
<keyword evidence="5 7" id="KW-0443">Lipid metabolism</keyword>
<dbReference type="PANTHER" id="PTHR20863">
    <property type="entry name" value="ACYL CARRIER PROTEIN"/>
    <property type="match status" value="1"/>
</dbReference>
<accession>A0ABS9ETP6</accession>
<name>A0ABS9ETP6_9BACT</name>
<keyword evidence="10" id="KW-1185">Reference proteome</keyword>
<dbReference type="PROSITE" id="PS00012">
    <property type="entry name" value="PHOSPHOPANTETHEINE"/>
    <property type="match status" value="1"/>
</dbReference>
<evidence type="ECO:0000256" key="3">
    <source>
        <dbReference type="ARBA" id="ARBA00022553"/>
    </source>
</evidence>
<reference evidence="9 10" key="1">
    <citation type="submission" date="2022-01" db="EMBL/GenBank/DDBJ databases">
        <title>Dethiosulfovibrio faecalis sp. nov., a novel proteolytic, non-sulfur-reducing bacterium isolated from a marine aquaculture solid waste bioreactor.</title>
        <authorList>
            <person name="Grabowski S."/>
            <person name="Apolinario E."/>
            <person name="Schneider N."/>
            <person name="Marshall C.W."/>
            <person name="Sowers K.R."/>
        </authorList>
    </citation>
    <scope>NUCLEOTIDE SEQUENCE [LARGE SCALE GENOMIC DNA]</scope>
    <source>
        <strain evidence="9 10">DSM 12537</strain>
    </source>
</reference>
<keyword evidence="7" id="KW-0963">Cytoplasm</keyword>
<proteinExistence type="inferred from homology"/>
<sequence length="79" mass="8471">MSRADIELKVRQAVATELGMSVEDIPADGDLEALGADSMNVVDIVMELEDAYGLEVPEEAMEAVKLVSDLTNYVAARVS</sequence>
<comment type="pathway">
    <text evidence="7">Lipid metabolism; fatty acid biosynthesis.</text>
</comment>
<feature type="domain" description="Carrier" evidence="8">
    <location>
        <begin position="1"/>
        <end position="78"/>
    </location>
</feature>
<comment type="similarity">
    <text evidence="7">Belongs to the acyl carrier protein (ACP) family.</text>
</comment>
<evidence type="ECO:0000256" key="1">
    <source>
        <dbReference type="ARBA" id="ARBA00022450"/>
    </source>
</evidence>
<organism evidence="9 10">
    <name type="scientific">Dethiosulfovibrio marinus</name>
    <dbReference type="NCBI Taxonomy" id="133532"/>
    <lineage>
        <taxon>Bacteria</taxon>
        <taxon>Thermotogati</taxon>
        <taxon>Synergistota</taxon>
        <taxon>Synergistia</taxon>
        <taxon>Synergistales</taxon>
        <taxon>Dethiosulfovibrionaceae</taxon>
        <taxon>Dethiosulfovibrio</taxon>
    </lineage>
</organism>
<keyword evidence="2 7" id="KW-0444">Lipid biosynthesis</keyword>
<keyword evidence="6 7" id="KW-0275">Fatty acid biosynthesis</keyword>
<evidence type="ECO:0000256" key="6">
    <source>
        <dbReference type="ARBA" id="ARBA00023160"/>
    </source>
</evidence>
<keyword evidence="4 7" id="KW-0276">Fatty acid metabolism</keyword>
<dbReference type="PANTHER" id="PTHR20863:SF76">
    <property type="entry name" value="CARRIER DOMAIN-CONTAINING PROTEIN"/>
    <property type="match status" value="1"/>
</dbReference>
<evidence type="ECO:0000256" key="4">
    <source>
        <dbReference type="ARBA" id="ARBA00022832"/>
    </source>
</evidence>
<comment type="subcellular location">
    <subcellularLocation>
        <location evidence="7">Cytoplasm</location>
    </subcellularLocation>
</comment>
<keyword evidence="3 7" id="KW-0597">Phosphoprotein</keyword>
<evidence type="ECO:0000313" key="10">
    <source>
        <dbReference type="Proteomes" id="UP001200430"/>
    </source>
</evidence>
<evidence type="ECO:0000256" key="2">
    <source>
        <dbReference type="ARBA" id="ARBA00022516"/>
    </source>
</evidence>
<dbReference type="RefSeq" id="WP_236099914.1">
    <property type="nucleotide sequence ID" value="NZ_JAKGUD010000012.1"/>
</dbReference>
<dbReference type="EMBL" id="JAKGUD010000012">
    <property type="protein sequence ID" value="MCF4143210.1"/>
    <property type="molecule type" value="Genomic_DNA"/>
</dbReference>
<dbReference type="Gene3D" id="1.10.1200.10">
    <property type="entry name" value="ACP-like"/>
    <property type="match status" value="1"/>
</dbReference>
<dbReference type="InterPro" id="IPR036736">
    <property type="entry name" value="ACP-like_sf"/>
</dbReference>
<dbReference type="InterPro" id="IPR009081">
    <property type="entry name" value="PP-bd_ACP"/>
</dbReference>
<dbReference type="Pfam" id="PF00550">
    <property type="entry name" value="PP-binding"/>
    <property type="match status" value="1"/>
</dbReference>
<dbReference type="PROSITE" id="PS50075">
    <property type="entry name" value="CARRIER"/>
    <property type="match status" value="1"/>
</dbReference>
<evidence type="ECO:0000313" key="9">
    <source>
        <dbReference type="EMBL" id="MCF4143210.1"/>
    </source>
</evidence>
<dbReference type="Proteomes" id="UP001200430">
    <property type="component" value="Unassembled WGS sequence"/>
</dbReference>
<evidence type="ECO:0000259" key="8">
    <source>
        <dbReference type="PROSITE" id="PS50075"/>
    </source>
</evidence>
<comment type="PTM">
    <text evidence="7">4'-phosphopantetheine is transferred from CoA to a specific serine of apo-ACP by AcpS. This modification is essential for activity because fatty acids are bound in thioester linkage to the sulfhydryl of the prosthetic group.</text>
</comment>
<gene>
    <name evidence="7" type="primary">acpP</name>
    <name evidence="9" type="ORF">L2W38_10345</name>
</gene>
<comment type="caution">
    <text evidence="9">The sequence shown here is derived from an EMBL/GenBank/DDBJ whole genome shotgun (WGS) entry which is preliminary data.</text>
</comment>
<dbReference type="HAMAP" id="MF_01217">
    <property type="entry name" value="Acyl_carrier"/>
    <property type="match status" value="1"/>
</dbReference>
<comment type="function">
    <text evidence="7">Carrier of the growing fatty acid chain in fatty acid biosynthesis.</text>
</comment>
<evidence type="ECO:0000256" key="5">
    <source>
        <dbReference type="ARBA" id="ARBA00023098"/>
    </source>
</evidence>
<protein>
    <recommendedName>
        <fullName evidence="7">Acyl carrier protein</fullName>
        <shortName evidence="7">ACP</shortName>
    </recommendedName>
</protein>
<evidence type="ECO:0000256" key="7">
    <source>
        <dbReference type="HAMAP-Rule" id="MF_01217"/>
    </source>
</evidence>
<dbReference type="InterPro" id="IPR006162">
    <property type="entry name" value="Ppantetheine_attach_site"/>
</dbReference>